<dbReference type="PROSITE" id="PS51406">
    <property type="entry name" value="FIBRINOGEN_C_2"/>
    <property type="match status" value="1"/>
</dbReference>
<evidence type="ECO:0000313" key="4">
    <source>
        <dbReference type="Proteomes" id="UP000085678"/>
    </source>
</evidence>
<feature type="compositionally biased region" description="Basic and acidic residues" evidence="2">
    <location>
        <begin position="108"/>
        <end position="122"/>
    </location>
</feature>
<dbReference type="FunFam" id="3.90.215.10:FF:000001">
    <property type="entry name" value="Tenascin isoform 1"/>
    <property type="match status" value="1"/>
</dbReference>
<dbReference type="AlphaFoldDB" id="A0A2R2MRP4"/>
<accession>A0A2R2MRP4</accession>
<feature type="compositionally biased region" description="Polar residues" evidence="2">
    <location>
        <begin position="165"/>
        <end position="182"/>
    </location>
</feature>
<dbReference type="InterPro" id="IPR020837">
    <property type="entry name" value="Fibrinogen_CS"/>
</dbReference>
<feature type="region of interest" description="Disordered" evidence="2">
    <location>
        <begin position="23"/>
        <end position="128"/>
    </location>
</feature>
<dbReference type="InterPro" id="IPR036056">
    <property type="entry name" value="Fibrinogen-like_C"/>
</dbReference>
<feature type="compositionally biased region" description="Basic and acidic residues" evidence="2">
    <location>
        <begin position="80"/>
        <end position="89"/>
    </location>
</feature>
<dbReference type="SMART" id="SM00186">
    <property type="entry name" value="FBG"/>
    <property type="match status" value="1"/>
</dbReference>
<dbReference type="GO" id="GO:0005615">
    <property type="term" value="C:extracellular space"/>
    <property type="evidence" value="ECO:0007669"/>
    <property type="project" value="TreeGrafter"/>
</dbReference>
<keyword evidence="4" id="KW-1185">Reference proteome</keyword>
<dbReference type="GeneID" id="106177674"/>
<evidence type="ECO:0000256" key="1">
    <source>
        <dbReference type="ARBA" id="ARBA00023157"/>
    </source>
</evidence>
<dbReference type="InParanoid" id="A0A2R2MRP4"/>
<name>A0A2R2MRP4_LINAN</name>
<dbReference type="Gene3D" id="3.90.215.10">
    <property type="entry name" value="Gamma Fibrinogen, chain A, domain 1"/>
    <property type="match status" value="1"/>
</dbReference>
<dbReference type="CDD" id="cd00087">
    <property type="entry name" value="FReD"/>
    <property type="match status" value="1"/>
</dbReference>
<keyword evidence="1" id="KW-1015">Disulfide bond</keyword>
<dbReference type="InterPro" id="IPR014716">
    <property type="entry name" value="Fibrinogen_a/b/g_C_1"/>
</dbReference>
<feature type="compositionally biased region" description="Basic and acidic residues" evidence="2">
    <location>
        <begin position="195"/>
        <end position="205"/>
    </location>
</feature>
<dbReference type="KEGG" id="lak:106177674"/>
<feature type="region of interest" description="Disordered" evidence="2">
    <location>
        <begin position="137"/>
        <end position="156"/>
    </location>
</feature>
<dbReference type="NCBIfam" id="NF040941">
    <property type="entry name" value="GGGWT_bact"/>
    <property type="match status" value="1"/>
</dbReference>
<dbReference type="Pfam" id="PF00147">
    <property type="entry name" value="Fibrinogen_C"/>
    <property type="match status" value="1"/>
</dbReference>
<dbReference type="InterPro" id="IPR050373">
    <property type="entry name" value="Fibrinogen_C-term_domain"/>
</dbReference>
<organism evidence="4 5">
    <name type="scientific">Lingula anatina</name>
    <name type="common">Brachiopod</name>
    <name type="synonym">Lingula unguis</name>
    <dbReference type="NCBI Taxonomy" id="7574"/>
    <lineage>
        <taxon>Eukaryota</taxon>
        <taxon>Metazoa</taxon>
        <taxon>Spiralia</taxon>
        <taxon>Lophotrochozoa</taxon>
        <taxon>Brachiopoda</taxon>
        <taxon>Linguliformea</taxon>
        <taxon>Lingulata</taxon>
        <taxon>Lingulida</taxon>
        <taxon>Linguloidea</taxon>
        <taxon>Lingulidae</taxon>
        <taxon>Lingula</taxon>
    </lineage>
</organism>
<dbReference type="PROSITE" id="PS00514">
    <property type="entry name" value="FIBRINOGEN_C_1"/>
    <property type="match status" value="1"/>
</dbReference>
<dbReference type="RefSeq" id="XP_023932682.1">
    <property type="nucleotide sequence ID" value="XM_024076914.1"/>
</dbReference>
<gene>
    <name evidence="5" type="primary">LOC106177674</name>
</gene>
<feature type="compositionally biased region" description="Polar residues" evidence="2">
    <location>
        <begin position="97"/>
        <end position="106"/>
    </location>
</feature>
<evidence type="ECO:0000256" key="2">
    <source>
        <dbReference type="SAM" id="MobiDB-lite"/>
    </source>
</evidence>
<proteinExistence type="predicted"/>
<dbReference type="Proteomes" id="UP000085678">
    <property type="component" value="Unplaced"/>
</dbReference>
<reference evidence="5" key="1">
    <citation type="submission" date="2025-08" db="UniProtKB">
        <authorList>
            <consortium name="RefSeq"/>
        </authorList>
    </citation>
    <scope>IDENTIFICATION</scope>
    <source>
        <tissue evidence="5">Gonads</tissue>
    </source>
</reference>
<dbReference type="PANTHER" id="PTHR19143">
    <property type="entry name" value="FIBRINOGEN/TENASCIN/ANGIOPOEITIN"/>
    <property type="match status" value="1"/>
</dbReference>
<feature type="compositionally biased region" description="Polar residues" evidence="2">
    <location>
        <begin position="59"/>
        <end position="79"/>
    </location>
</feature>
<dbReference type="SUPFAM" id="SSF56496">
    <property type="entry name" value="Fibrinogen C-terminal domain-like"/>
    <property type="match status" value="1"/>
</dbReference>
<protein>
    <submittedName>
        <fullName evidence="5">Angiopoietin-related protein 7-like</fullName>
    </submittedName>
</protein>
<feature type="domain" description="Fibrinogen C-terminal" evidence="3">
    <location>
        <begin position="384"/>
        <end position="602"/>
    </location>
</feature>
<evidence type="ECO:0000259" key="3">
    <source>
        <dbReference type="PROSITE" id="PS51406"/>
    </source>
</evidence>
<sequence length="611" mass="67481">MATKGMQIIKANTSIVRDQVVKGLPSDTGAGPKRVTFDESQVPRIPHEPTKAAVGHIQRGTSGQLMTKGTVSSSGGTETKQGKKGDHSNTKRPHQYNLAQTPTSLGRFQRESHGGARQKTDLSKPSPLFYIADNGDASDCSSVSDSSDHIGAKQQKTKVKYQTSLTGGASAQMKSDSTSSITGLKLRPINIVDPMHSKPTEDTHGKTGASQSLPDMSPEHIQLGIPMGFKLGGALDMSDPGGDCVGPFSPNTIKTQLRSLLEEKTVLRSELDKQVEVNLELKKLLVASLGDDLQYRMERMARDKASLALQVGDYSKKVTQDTETLESLSIQADMWRSKYMASSLGTPTTTCTQQCGSELKYMEYRLQTLDDKYQQLADKVTKITAPPPQGKDCAELYHKGVRISGVYTIILSKTGKKLDVYCDMKTDGGGWTVFQRRMDGTVDFYRNWQNYKYGFGNLNTEFWLGNDYIYFLTTQDKYELRVDMQDAQGSSRYAQFDSFAIGSEADKYRLAVSGYSGTAGDDLTGHNGQRFSTKDQDNDKNGGNCSYMFKGAWWYGNCHSSNLNGMYYLGDHSSYADGVNWNRFRGTYHSLRRTEMKIRPQGFQGSSIVVG</sequence>
<evidence type="ECO:0000313" key="5">
    <source>
        <dbReference type="RefSeq" id="XP_023932682.1"/>
    </source>
</evidence>
<dbReference type="InterPro" id="IPR002181">
    <property type="entry name" value="Fibrinogen_a/b/g_C_dom"/>
</dbReference>
<feature type="region of interest" description="Disordered" evidence="2">
    <location>
        <begin position="165"/>
        <end position="221"/>
    </location>
</feature>